<accession>A0A4U0TP83</accession>
<dbReference type="AlphaFoldDB" id="A0A4U0TP83"/>
<proteinExistence type="predicted"/>
<keyword evidence="3" id="KW-0472">Membrane</keyword>
<dbReference type="EMBL" id="NAJL01000050">
    <property type="protein sequence ID" value="TKA23840.1"/>
    <property type="molecule type" value="Genomic_DNA"/>
</dbReference>
<sequence>MSGQRSFSLGGLLGLIALAAFTFFDTFAFGTFFSGVSALSPNSGDVIFLGNVDTGHPVAMPFGELGPGTGPPALGSLVLLSVLLALAVGIRKVTCHVLRLMTHDVRGRAERRKVARAAVEEEARAREELLQDLAKARDEVRAGVEANQKLTQVLEEAREEVGARVKANEKLTQDWEKTRKDTEGKAKASEKLSQFLKAKIDKSNKQLEHAIESNQQLKMDVEEAHRAADEKVGTANKKLKDGVAKAQRAGEERVETANKKLKEEVEKAHRAVDEKVKTANKKLIEDLRKAHVENNMVKETWNIFHKEDKRAGDGRYKRPFNAVAMLEVLRTMSNELMKCENELRVYETLKKSNKALVTCAIAIEPLPGTVGNGMIPAIEEHNARFFDLQHALTQQLPPNKLEWEFEAADASDISIKQAAGVKLPDDPLPALEKTDNGGVASADATKSGNSGAETPTTAPSAAKRKRDGRKDREIRFVARNPIRVMEESIEGQKENGLKRIRLQRRVLVSHLQQLDTAKVSTMVEGLRALDEEA</sequence>
<keyword evidence="3" id="KW-1133">Transmembrane helix</keyword>
<evidence type="ECO:0000313" key="5">
    <source>
        <dbReference type="Proteomes" id="UP000308549"/>
    </source>
</evidence>
<evidence type="ECO:0000313" key="4">
    <source>
        <dbReference type="EMBL" id="TKA23840.1"/>
    </source>
</evidence>
<feature type="region of interest" description="Disordered" evidence="2">
    <location>
        <begin position="425"/>
        <end position="472"/>
    </location>
</feature>
<dbReference type="Proteomes" id="UP000308549">
    <property type="component" value="Unassembled WGS sequence"/>
</dbReference>
<keyword evidence="1" id="KW-0175">Coiled coil</keyword>
<comment type="caution">
    <text evidence="4">The sequence shown here is derived from an EMBL/GenBank/DDBJ whole genome shotgun (WGS) entry which is preliminary data.</text>
</comment>
<protein>
    <submittedName>
        <fullName evidence="4">Uncharacterized protein</fullName>
    </submittedName>
</protein>
<evidence type="ECO:0000256" key="1">
    <source>
        <dbReference type="SAM" id="Coils"/>
    </source>
</evidence>
<evidence type="ECO:0000256" key="3">
    <source>
        <dbReference type="SAM" id="Phobius"/>
    </source>
</evidence>
<reference evidence="4 5" key="1">
    <citation type="submission" date="2017-03" db="EMBL/GenBank/DDBJ databases">
        <title>Genomes of endolithic fungi from Antarctica.</title>
        <authorList>
            <person name="Coleine C."/>
            <person name="Masonjones S."/>
            <person name="Stajich J.E."/>
        </authorList>
    </citation>
    <scope>NUCLEOTIDE SEQUENCE [LARGE SCALE GENOMIC DNA]</scope>
    <source>
        <strain evidence="4 5">CCFEE 6315</strain>
    </source>
</reference>
<keyword evidence="3" id="KW-0812">Transmembrane</keyword>
<feature type="coiled-coil region" evidence="1">
    <location>
        <begin position="200"/>
        <end position="227"/>
    </location>
</feature>
<gene>
    <name evidence="4" type="ORF">B0A50_06975</name>
</gene>
<feature type="transmembrane region" description="Helical" evidence="3">
    <location>
        <begin position="73"/>
        <end position="90"/>
    </location>
</feature>
<keyword evidence="5" id="KW-1185">Reference proteome</keyword>
<feature type="transmembrane region" description="Helical" evidence="3">
    <location>
        <begin position="12"/>
        <end position="33"/>
    </location>
</feature>
<organism evidence="4 5">
    <name type="scientific">Salinomyces thailandicus</name>
    <dbReference type="NCBI Taxonomy" id="706561"/>
    <lineage>
        <taxon>Eukaryota</taxon>
        <taxon>Fungi</taxon>
        <taxon>Dikarya</taxon>
        <taxon>Ascomycota</taxon>
        <taxon>Pezizomycotina</taxon>
        <taxon>Dothideomycetes</taxon>
        <taxon>Dothideomycetidae</taxon>
        <taxon>Mycosphaerellales</taxon>
        <taxon>Teratosphaeriaceae</taxon>
        <taxon>Salinomyces</taxon>
    </lineage>
</organism>
<feature type="coiled-coil region" evidence="1">
    <location>
        <begin position="251"/>
        <end position="282"/>
    </location>
</feature>
<name>A0A4U0TP83_9PEZI</name>
<feature type="compositionally biased region" description="Polar residues" evidence="2">
    <location>
        <begin position="444"/>
        <end position="459"/>
    </location>
</feature>
<evidence type="ECO:0000256" key="2">
    <source>
        <dbReference type="SAM" id="MobiDB-lite"/>
    </source>
</evidence>
<feature type="coiled-coil region" evidence="1">
    <location>
        <begin position="116"/>
        <end position="160"/>
    </location>
</feature>